<accession>U5QKQ2</accession>
<dbReference type="GO" id="GO:0015979">
    <property type="term" value="P:photosynthesis"/>
    <property type="evidence" value="ECO:0007669"/>
    <property type="project" value="UniProtKB-KW"/>
</dbReference>
<dbReference type="Pfam" id="PF14870">
    <property type="entry name" value="PSII_BNR"/>
    <property type="match status" value="1"/>
</dbReference>
<sequence length="326" mass="34660">MGKGRGLGLGLGLGLLLLLAGCGAPSLDHHEWKAVSPKLDNRPDLTDVAFIDDKNGWVVGSKSTLLRTEDGGETWKAGTVRLDSDSRFVSVSFSGPEGWLGGEPRRLLHTVDGGKSWSTISLDRRIPGNPIKVSALGPGTAEVVLDAGLVLKTVNGGKNWKLLTPASAGGIRSAQRMPDGSYWVVSTRGGSYLQWKPGDPQWTNYERTSSRRIQSMGFSDELHGWMINQGGEMQVSSDGGKSWTPSRSVILNGIGLLDADYIPGGARLWAVGGNGTLIVSADGGKSWQGDDLPDVKTNLLNVAFIGDKGFVLGQNGLLLKYQPPAK</sequence>
<evidence type="ECO:0000313" key="4">
    <source>
        <dbReference type="EMBL" id="AGY59438.1"/>
    </source>
</evidence>
<dbReference type="OrthoDB" id="9813892at2"/>
<evidence type="ECO:0000256" key="2">
    <source>
        <dbReference type="ARBA" id="ARBA00023276"/>
    </source>
</evidence>
<dbReference type="HOGENOM" id="CLU_057027_0_0_3"/>
<dbReference type="PROSITE" id="PS51257">
    <property type="entry name" value="PROKAR_LIPOPROTEIN"/>
    <property type="match status" value="1"/>
</dbReference>
<keyword evidence="2" id="KW-0604">Photosystem II</keyword>
<dbReference type="STRING" id="1183438.GKIL_3192"/>
<dbReference type="PANTHER" id="PTHR47199">
    <property type="entry name" value="PHOTOSYSTEM II STABILITY/ASSEMBLY FACTOR HCF136, CHLOROPLASTIC"/>
    <property type="match status" value="1"/>
</dbReference>
<protein>
    <submittedName>
        <fullName evidence="4">Ycf48</fullName>
    </submittedName>
</protein>
<dbReference type="NCBIfam" id="NF010237">
    <property type="entry name" value="PRK13684.1"/>
    <property type="match status" value="1"/>
</dbReference>
<dbReference type="GO" id="GO:0009523">
    <property type="term" value="C:photosystem II"/>
    <property type="evidence" value="ECO:0007669"/>
    <property type="project" value="UniProtKB-KW"/>
</dbReference>
<keyword evidence="5" id="KW-1185">Reference proteome</keyword>
<proteinExistence type="predicted"/>
<name>U5QKQ2_GLOK1</name>
<evidence type="ECO:0000256" key="1">
    <source>
        <dbReference type="ARBA" id="ARBA00022531"/>
    </source>
</evidence>
<dbReference type="RefSeq" id="WP_023174711.1">
    <property type="nucleotide sequence ID" value="NC_022600.1"/>
</dbReference>
<dbReference type="InterPro" id="IPR028203">
    <property type="entry name" value="PSII_CF48-like_dom"/>
</dbReference>
<dbReference type="eggNOG" id="COG4447">
    <property type="taxonomic scope" value="Bacteria"/>
</dbReference>
<evidence type="ECO:0000259" key="3">
    <source>
        <dbReference type="Pfam" id="PF14870"/>
    </source>
</evidence>
<gene>
    <name evidence="4" type="ORF">GKIL_3192</name>
</gene>
<dbReference type="EMBL" id="CP003587">
    <property type="protein sequence ID" value="AGY59438.1"/>
    <property type="molecule type" value="Genomic_DNA"/>
</dbReference>
<dbReference type="InterPro" id="IPR015943">
    <property type="entry name" value="WD40/YVTN_repeat-like_dom_sf"/>
</dbReference>
<reference evidence="4 5" key="1">
    <citation type="journal article" date="2013" name="PLoS ONE">
        <title>Cultivation and Complete Genome Sequencing of Gloeobacter kilaueensis sp. nov., from a Lava Cave in Kilauea Caldera, Hawai'i.</title>
        <authorList>
            <person name="Saw J.H."/>
            <person name="Schatz M."/>
            <person name="Brown M.V."/>
            <person name="Kunkel D.D."/>
            <person name="Foster J.S."/>
            <person name="Shick H."/>
            <person name="Christensen S."/>
            <person name="Hou S."/>
            <person name="Wan X."/>
            <person name="Donachie S.P."/>
        </authorList>
    </citation>
    <scope>NUCLEOTIDE SEQUENCE [LARGE SCALE GENOMIC DNA]</scope>
    <source>
        <strain evidence="5">JS</strain>
    </source>
</reference>
<evidence type="ECO:0000313" key="5">
    <source>
        <dbReference type="Proteomes" id="UP000017396"/>
    </source>
</evidence>
<keyword evidence="1" id="KW-0602">Photosynthesis</keyword>
<feature type="domain" description="Photosynthesis system II assembly factor Ycf48/Hcf136-like" evidence="3">
    <location>
        <begin position="26"/>
        <end position="322"/>
    </location>
</feature>
<dbReference type="PATRIC" id="fig|1183438.3.peg.3140"/>
<dbReference type="PANTHER" id="PTHR47199:SF2">
    <property type="entry name" value="PHOTOSYSTEM II STABILITY_ASSEMBLY FACTOR HCF136, CHLOROPLASTIC"/>
    <property type="match status" value="1"/>
</dbReference>
<dbReference type="CDD" id="cd15482">
    <property type="entry name" value="Sialidase_non-viral"/>
    <property type="match status" value="1"/>
</dbReference>
<dbReference type="AlphaFoldDB" id="U5QKQ2"/>
<organism evidence="4 5">
    <name type="scientific">Gloeobacter kilaueensis (strain ATCC BAA-2537 / CCAP 1431/1 / ULC 316 / JS1)</name>
    <dbReference type="NCBI Taxonomy" id="1183438"/>
    <lineage>
        <taxon>Bacteria</taxon>
        <taxon>Bacillati</taxon>
        <taxon>Cyanobacteriota</taxon>
        <taxon>Cyanophyceae</taxon>
        <taxon>Gloeobacterales</taxon>
        <taxon>Gloeobacteraceae</taxon>
        <taxon>Gloeobacter</taxon>
    </lineage>
</organism>
<dbReference type="SUPFAM" id="SSF110296">
    <property type="entry name" value="Oligoxyloglucan reducing end-specific cellobiohydrolase"/>
    <property type="match status" value="1"/>
</dbReference>
<dbReference type="KEGG" id="glj:GKIL_3192"/>
<dbReference type="Proteomes" id="UP000017396">
    <property type="component" value="Chromosome"/>
</dbReference>
<dbReference type="Gene3D" id="2.130.10.10">
    <property type="entry name" value="YVTN repeat-like/Quinoprotein amine dehydrogenase"/>
    <property type="match status" value="2"/>
</dbReference>